<dbReference type="AlphaFoldDB" id="A0A8T1YPN4"/>
<reference evidence="1 2" key="1">
    <citation type="submission" date="2020-12" db="EMBL/GenBank/DDBJ databases">
        <title>Concerted genomic and epigenomic changes stabilize Arabidopsis allopolyploids.</title>
        <authorList>
            <person name="Chen Z."/>
        </authorList>
    </citation>
    <scope>NUCLEOTIDE SEQUENCE [LARGE SCALE GENOMIC DNA]</scope>
    <source>
        <strain evidence="1">As9502</strain>
        <tissue evidence="1">Leaf</tissue>
    </source>
</reference>
<evidence type="ECO:0000313" key="2">
    <source>
        <dbReference type="Proteomes" id="UP000694251"/>
    </source>
</evidence>
<proteinExistence type="predicted"/>
<name>A0A8T1YPN4_ARASU</name>
<dbReference type="EMBL" id="JAEFBJ010000012">
    <property type="protein sequence ID" value="KAG7547942.1"/>
    <property type="molecule type" value="Genomic_DNA"/>
</dbReference>
<gene>
    <name evidence="1" type="ORF">ISN44_As12g031470</name>
</gene>
<dbReference type="Proteomes" id="UP000694251">
    <property type="component" value="Chromosome 12"/>
</dbReference>
<organism evidence="1 2">
    <name type="scientific">Arabidopsis suecica</name>
    <name type="common">Swedish thale-cress</name>
    <name type="synonym">Cardaminopsis suecica</name>
    <dbReference type="NCBI Taxonomy" id="45249"/>
    <lineage>
        <taxon>Eukaryota</taxon>
        <taxon>Viridiplantae</taxon>
        <taxon>Streptophyta</taxon>
        <taxon>Embryophyta</taxon>
        <taxon>Tracheophyta</taxon>
        <taxon>Spermatophyta</taxon>
        <taxon>Magnoliopsida</taxon>
        <taxon>eudicotyledons</taxon>
        <taxon>Gunneridae</taxon>
        <taxon>Pentapetalae</taxon>
        <taxon>rosids</taxon>
        <taxon>malvids</taxon>
        <taxon>Brassicales</taxon>
        <taxon>Brassicaceae</taxon>
        <taxon>Camelineae</taxon>
        <taxon>Arabidopsis</taxon>
    </lineage>
</organism>
<protein>
    <submittedName>
        <fullName evidence="1">Uncharacterized protein</fullName>
    </submittedName>
</protein>
<sequence>MQRTSEEYNSQEQHDKQKRKFPSLKYKSLRLLTSMTYHRRGKASAPHCRICPNHNFLMVVDGSCTYRFVLQLILFFQNDIPLTGRLGLTCSSPYFKDEFSRRNMGTTFFDKSLSDTQTAHASIYGGGHVMDLSDSNQTLSSFDLIATVLSSHQIATLITLSHIIWFNCYDRNLVNIENQKLTLGKDNEKSYARNVLFSHVPPCLKSEKITCKQEESFFMSRKHEYFCGKSTMLMNGDEYMLSSRLEKSGRTSSLNKRLLTKSCTKEATKLITMLLEIIHAVDRTWTYHIRAKLSQVVFCLSFIYLRQMEQMELKFLALSLTESYKDGAVDPIQDYFELAGTCTWRYWTKFICRVSFRQFKSTVELFGQNFGNLTAMLHEESALLRKVGSTLSGHHLICQAVKTSSLEFAQLDRKANSHRSNF</sequence>
<comment type="caution">
    <text evidence="1">The sequence shown here is derived from an EMBL/GenBank/DDBJ whole genome shotgun (WGS) entry which is preliminary data.</text>
</comment>
<evidence type="ECO:0000313" key="1">
    <source>
        <dbReference type="EMBL" id="KAG7547942.1"/>
    </source>
</evidence>
<accession>A0A8T1YPN4</accession>
<keyword evidence="2" id="KW-1185">Reference proteome</keyword>